<dbReference type="InterPro" id="IPR000086">
    <property type="entry name" value="NUDIX_hydrolase_dom"/>
</dbReference>
<dbReference type="GO" id="GO:0016787">
    <property type="term" value="F:hydrolase activity"/>
    <property type="evidence" value="ECO:0007669"/>
    <property type="project" value="UniProtKB-KW"/>
</dbReference>
<dbReference type="AlphaFoldDB" id="A0A0S6VTK6"/>
<dbReference type="HOGENOM" id="CLU_101758_1_0_0"/>
<name>A0A0S6VTK6_9BACT</name>
<dbReference type="Proteomes" id="UP000030700">
    <property type="component" value="Unassembled WGS sequence"/>
</dbReference>
<dbReference type="Gene3D" id="3.90.79.10">
    <property type="entry name" value="Nucleoside Triphosphate Pyrophosphohydrolase"/>
    <property type="match status" value="1"/>
</dbReference>
<dbReference type="STRING" id="1499966.U14_02102"/>
<dbReference type="PROSITE" id="PS51462">
    <property type="entry name" value="NUDIX"/>
    <property type="match status" value="1"/>
</dbReference>
<dbReference type="EMBL" id="DF820456">
    <property type="protein sequence ID" value="GAK50861.1"/>
    <property type="molecule type" value="Genomic_DNA"/>
</dbReference>
<keyword evidence="2" id="KW-0378">Hydrolase</keyword>
<proteinExistence type="predicted"/>
<feature type="domain" description="Nudix hydrolase" evidence="1">
    <location>
        <begin position="44"/>
        <end position="184"/>
    </location>
</feature>
<dbReference type="Pfam" id="PF00293">
    <property type="entry name" value="NUDIX"/>
    <property type="match status" value="1"/>
</dbReference>
<evidence type="ECO:0000313" key="2">
    <source>
        <dbReference type="EMBL" id="GAK50861.1"/>
    </source>
</evidence>
<dbReference type="CDD" id="cd03674">
    <property type="entry name" value="NUDIX_Hydrolase"/>
    <property type="match status" value="1"/>
</dbReference>
<dbReference type="InterPro" id="IPR015797">
    <property type="entry name" value="NUDIX_hydrolase-like_dom_sf"/>
</dbReference>
<organism evidence="2">
    <name type="scientific">Candidatus Moduliflexus flocculans</name>
    <dbReference type="NCBI Taxonomy" id="1499966"/>
    <lineage>
        <taxon>Bacteria</taxon>
        <taxon>Candidatus Moduliflexota</taxon>
        <taxon>Candidatus Moduliflexia</taxon>
        <taxon>Candidatus Moduliflexales</taxon>
        <taxon>Candidatus Moduliflexaceae</taxon>
    </lineage>
</organism>
<reference evidence="2" key="1">
    <citation type="journal article" date="2015" name="PeerJ">
        <title>First genomic representation of candidate bacterial phylum KSB3 points to enhanced environmental sensing as a trigger of wastewater bulking.</title>
        <authorList>
            <person name="Sekiguchi Y."/>
            <person name="Ohashi A."/>
            <person name="Parks D.H."/>
            <person name="Yamauchi T."/>
            <person name="Tyson G.W."/>
            <person name="Hugenholtz P."/>
        </authorList>
    </citation>
    <scope>NUCLEOTIDE SEQUENCE [LARGE SCALE GENOMIC DNA]</scope>
</reference>
<gene>
    <name evidence="2" type="ORF">U14_02102</name>
</gene>
<evidence type="ECO:0000259" key="1">
    <source>
        <dbReference type="PROSITE" id="PS51462"/>
    </source>
</evidence>
<sequence>MHRTSLSNLLQQYKHRFPAEYAVVERFLQFVRQHPDCFERSLAVGHVTGSAWVVNQARTHVLLTHHKKLNRWLQLGGHADGNSRVHEVALREAQEESGLPEFRFVTDQIFDIDIHPIPARGSEPEHFHYDVRFALQTVDHEEYQVSEESHDLAWIEIARIHEVSQEEALLRMARKWREFSAIFPS</sequence>
<evidence type="ECO:0000313" key="3">
    <source>
        <dbReference type="Proteomes" id="UP000030700"/>
    </source>
</evidence>
<protein>
    <submittedName>
        <fullName evidence="2">NUDIX hydrolase</fullName>
    </submittedName>
</protein>
<keyword evidence="3" id="KW-1185">Reference proteome</keyword>
<dbReference type="SUPFAM" id="SSF55811">
    <property type="entry name" value="Nudix"/>
    <property type="match status" value="1"/>
</dbReference>
<accession>A0A0S6VTK6</accession>